<dbReference type="STRING" id="1703770.AMJ39_04930"/>
<evidence type="ECO:0000256" key="3">
    <source>
        <dbReference type="ARBA" id="ARBA00022449"/>
    </source>
</evidence>
<feature type="transmembrane region" description="Helical" evidence="10">
    <location>
        <begin position="194"/>
        <end position="215"/>
    </location>
</feature>
<feature type="transmembrane region" description="Helical" evidence="10">
    <location>
        <begin position="132"/>
        <end position="153"/>
    </location>
</feature>
<accession>A0A0S7WT63</accession>
<dbReference type="NCBIfam" id="TIGR00797">
    <property type="entry name" value="matE"/>
    <property type="match status" value="1"/>
</dbReference>
<dbReference type="PANTHER" id="PTHR43298:SF2">
    <property type="entry name" value="FMN_FAD EXPORTER YEEO-RELATED"/>
    <property type="match status" value="1"/>
</dbReference>
<feature type="transmembrane region" description="Helical" evidence="10">
    <location>
        <begin position="416"/>
        <end position="436"/>
    </location>
</feature>
<protein>
    <recommendedName>
        <fullName evidence="9">Multidrug-efflux transporter</fullName>
    </recommendedName>
</protein>
<dbReference type="GO" id="GO:0015297">
    <property type="term" value="F:antiporter activity"/>
    <property type="evidence" value="ECO:0007669"/>
    <property type="project" value="UniProtKB-KW"/>
</dbReference>
<evidence type="ECO:0000256" key="10">
    <source>
        <dbReference type="SAM" id="Phobius"/>
    </source>
</evidence>
<gene>
    <name evidence="11" type="ORF">AMJ39_04930</name>
</gene>
<organism evidence="11 12">
    <name type="scientific">candidate division TA06 bacterium DG_24</name>
    <dbReference type="NCBI Taxonomy" id="1703770"/>
    <lineage>
        <taxon>Bacteria</taxon>
        <taxon>Bacteria division TA06</taxon>
    </lineage>
</organism>
<dbReference type="GO" id="GO:0006811">
    <property type="term" value="P:monoatomic ion transport"/>
    <property type="evidence" value="ECO:0007669"/>
    <property type="project" value="UniProtKB-KW"/>
</dbReference>
<keyword evidence="3" id="KW-0050">Antiport</keyword>
<dbReference type="AlphaFoldDB" id="A0A0S7WT63"/>
<dbReference type="Pfam" id="PF01554">
    <property type="entry name" value="MatE"/>
    <property type="match status" value="2"/>
</dbReference>
<dbReference type="EMBL" id="LIZS01000021">
    <property type="protein sequence ID" value="KPJ53352.1"/>
    <property type="molecule type" value="Genomic_DNA"/>
</dbReference>
<dbReference type="GO" id="GO:0005886">
    <property type="term" value="C:plasma membrane"/>
    <property type="evidence" value="ECO:0007669"/>
    <property type="project" value="UniProtKB-SubCell"/>
</dbReference>
<evidence type="ECO:0000313" key="12">
    <source>
        <dbReference type="Proteomes" id="UP000052008"/>
    </source>
</evidence>
<feature type="transmembrane region" description="Helical" evidence="10">
    <location>
        <begin position="315"/>
        <end position="337"/>
    </location>
</feature>
<evidence type="ECO:0000256" key="4">
    <source>
        <dbReference type="ARBA" id="ARBA00022475"/>
    </source>
</evidence>
<dbReference type="PANTHER" id="PTHR43298">
    <property type="entry name" value="MULTIDRUG RESISTANCE PROTEIN NORM-RELATED"/>
    <property type="match status" value="1"/>
</dbReference>
<evidence type="ECO:0000256" key="6">
    <source>
        <dbReference type="ARBA" id="ARBA00022989"/>
    </source>
</evidence>
<keyword evidence="6 10" id="KW-1133">Transmembrane helix</keyword>
<dbReference type="InterPro" id="IPR050222">
    <property type="entry name" value="MATE_MdtK"/>
</dbReference>
<keyword evidence="7" id="KW-0406">Ion transport</keyword>
<feature type="transmembrane region" description="Helical" evidence="10">
    <location>
        <begin position="89"/>
        <end position="112"/>
    </location>
</feature>
<sequence>MRDWTSGSVVGNVWHLALPMMLSNFLQTTYNFVDMVFVGRLGPEAVAAVALAGTLLMVIITIAVGLQIGTAAMVARFVGARDESSAGDVAVQSLLLGIAGSVGLVFFGWFLARPTLMLLGGRGEVLELATGYLRVMFSGSIAIFLLFLSSAVLQGSGDALTPLKALTLSNTANVILDPLLIFGPWIFPALGVQGAAYATVTARGLGVIFVLSVLLRGRSRVRVRWRKVRLNIGMMWRVVRIAVPGSAQLGIRSVARLILMGIVAAYGTAAVAAFGVGIRLDMVVVLPGLGLATAAATLVGQNMGARKLDRAERSAWIAAGSYVAAMVVVGAIFWIFADRLVALVNNDPGIVGIGSQYIRINSVCYPVLALGVVLSRAFGGAGDTLSPMMITALVLLGLQIPLALVLPAFGGLGTTGVWLAVAASVVAHGAITAVWFKIGRWKHMEV</sequence>
<evidence type="ECO:0000256" key="2">
    <source>
        <dbReference type="ARBA" id="ARBA00022448"/>
    </source>
</evidence>
<proteinExistence type="predicted"/>
<dbReference type="InterPro" id="IPR002528">
    <property type="entry name" value="MATE_fam"/>
</dbReference>
<feature type="transmembrane region" description="Helical" evidence="10">
    <location>
        <begin position="12"/>
        <end position="33"/>
    </location>
</feature>
<keyword evidence="4" id="KW-1003">Cell membrane</keyword>
<feature type="transmembrane region" description="Helical" evidence="10">
    <location>
        <begin position="284"/>
        <end position="303"/>
    </location>
</feature>
<evidence type="ECO:0000256" key="8">
    <source>
        <dbReference type="ARBA" id="ARBA00023136"/>
    </source>
</evidence>
<keyword evidence="5 10" id="KW-0812">Transmembrane</keyword>
<dbReference type="PIRSF" id="PIRSF006603">
    <property type="entry name" value="DinF"/>
    <property type="match status" value="1"/>
</dbReference>
<evidence type="ECO:0000313" key="11">
    <source>
        <dbReference type="EMBL" id="KPJ53352.1"/>
    </source>
</evidence>
<name>A0A0S7WT63_UNCT6</name>
<evidence type="ECO:0000256" key="1">
    <source>
        <dbReference type="ARBA" id="ARBA00004651"/>
    </source>
</evidence>
<comment type="caution">
    <text evidence="11">The sequence shown here is derived from an EMBL/GenBank/DDBJ whole genome shotgun (WGS) entry which is preliminary data.</text>
</comment>
<evidence type="ECO:0000256" key="9">
    <source>
        <dbReference type="ARBA" id="ARBA00031636"/>
    </source>
</evidence>
<evidence type="ECO:0000256" key="5">
    <source>
        <dbReference type="ARBA" id="ARBA00022692"/>
    </source>
</evidence>
<feature type="transmembrane region" description="Helical" evidence="10">
    <location>
        <begin position="357"/>
        <end position="378"/>
    </location>
</feature>
<keyword evidence="2" id="KW-0813">Transport</keyword>
<comment type="subcellular location">
    <subcellularLocation>
        <location evidence="1">Cell membrane</location>
        <topology evidence="1">Multi-pass membrane protein</topology>
    </subcellularLocation>
</comment>
<dbReference type="Proteomes" id="UP000052008">
    <property type="component" value="Unassembled WGS sequence"/>
</dbReference>
<evidence type="ECO:0000256" key="7">
    <source>
        <dbReference type="ARBA" id="ARBA00023065"/>
    </source>
</evidence>
<feature type="transmembrane region" description="Helical" evidence="10">
    <location>
        <begin position="165"/>
        <end position="188"/>
    </location>
</feature>
<feature type="transmembrane region" description="Helical" evidence="10">
    <location>
        <begin position="390"/>
        <end position="410"/>
    </location>
</feature>
<feature type="transmembrane region" description="Helical" evidence="10">
    <location>
        <begin position="257"/>
        <end position="278"/>
    </location>
</feature>
<feature type="transmembrane region" description="Helical" evidence="10">
    <location>
        <begin position="45"/>
        <end position="68"/>
    </location>
</feature>
<dbReference type="InterPro" id="IPR048279">
    <property type="entry name" value="MdtK-like"/>
</dbReference>
<keyword evidence="8 10" id="KW-0472">Membrane</keyword>
<dbReference type="GO" id="GO:0042910">
    <property type="term" value="F:xenobiotic transmembrane transporter activity"/>
    <property type="evidence" value="ECO:0007669"/>
    <property type="project" value="InterPro"/>
</dbReference>
<reference evidence="11 12" key="1">
    <citation type="journal article" date="2015" name="Microbiome">
        <title>Genomic resolution of linkages in carbon, nitrogen, and sulfur cycling among widespread estuary sediment bacteria.</title>
        <authorList>
            <person name="Baker B.J."/>
            <person name="Lazar C.S."/>
            <person name="Teske A.P."/>
            <person name="Dick G.J."/>
        </authorList>
    </citation>
    <scope>NUCLEOTIDE SEQUENCE [LARGE SCALE GENOMIC DNA]</scope>
    <source>
        <strain evidence="11">DG_24</strain>
    </source>
</reference>